<geneLocation type="plasmid" evidence="3">
    <name>pFP1</name>
</geneLocation>
<keyword evidence="3" id="KW-0614">Plasmid</keyword>
<evidence type="ECO:0000256" key="1">
    <source>
        <dbReference type="SAM" id="MobiDB-lite"/>
    </source>
</evidence>
<proteinExistence type="predicted"/>
<feature type="region of interest" description="Disordered" evidence="1">
    <location>
        <begin position="249"/>
        <end position="297"/>
    </location>
</feature>
<dbReference type="RefSeq" id="WP_011265239.1">
    <property type="nucleotide sequence ID" value="NC_006912.1"/>
</dbReference>
<dbReference type="SUPFAM" id="SSF47413">
    <property type="entry name" value="lambda repressor-like DNA-binding domains"/>
    <property type="match status" value="1"/>
</dbReference>
<name>Q58IN9_9ACTN</name>
<organism evidence="3">
    <name type="scientific">Streptomyces sp. FQ1</name>
    <dbReference type="NCBI Taxonomy" id="319426"/>
    <lineage>
        <taxon>Bacteria</taxon>
        <taxon>Bacillati</taxon>
        <taxon>Actinomycetota</taxon>
        <taxon>Actinomycetes</taxon>
        <taxon>Kitasatosporales</taxon>
        <taxon>Streptomycetaceae</taxon>
        <taxon>Streptomyces</taxon>
    </lineage>
</organism>
<evidence type="ECO:0000313" key="3">
    <source>
        <dbReference type="EMBL" id="AAX51344.1"/>
    </source>
</evidence>
<dbReference type="Gene3D" id="1.10.260.40">
    <property type="entry name" value="lambda repressor-like DNA-binding domains"/>
    <property type="match status" value="1"/>
</dbReference>
<accession>Q58IN9</accession>
<dbReference type="GO" id="GO:0003677">
    <property type="term" value="F:DNA binding"/>
    <property type="evidence" value="ECO:0007669"/>
    <property type="project" value="InterPro"/>
</dbReference>
<feature type="domain" description="HTH cro/C1-type" evidence="2">
    <location>
        <begin position="24"/>
        <end position="79"/>
    </location>
</feature>
<dbReference type="InterPro" id="IPR010982">
    <property type="entry name" value="Lambda_DNA-bd_dom_sf"/>
</dbReference>
<gene>
    <name evidence="3" type="ORF">pFP1.3</name>
</gene>
<dbReference type="EMBL" id="AY943953">
    <property type="protein sequence ID" value="AAX51344.1"/>
    <property type="molecule type" value="Genomic_DNA"/>
</dbReference>
<dbReference type="Pfam" id="PF13560">
    <property type="entry name" value="HTH_31"/>
    <property type="match status" value="1"/>
</dbReference>
<protein>
    <recommendedName>
        <fullName evidence="2">HTH cro/C1-type domain-containing protein</fullName>
    </recommendedName>
</protein>
<dbReference type="AlphaFoldDB" id="Q58IN9"/>
<dbReference type="SMART" id="SM00530">
    <property type="entry name" value="HTH_XRE"/>
    <property type="match status" value="1"/>
</dbReference>
<dbReference type="CDD" id="cd00093">
    <property type="entry name" value="HTH_XRE"/>
    <property type="match status" value="1"/>
</dbReference>
<sequence>MTVVCRPEKPLTTSNKALRELQEWLREHRARTRQGYRALAVRAGCHPTTLQRAASGDTVPKLQTVLNYARACDAPPEEARLLWRRARYEQTRQARGGRGLPAPRPEFIRDFVDLSAAVQDLYEKAGSPPLRTLEQRAGGFGVLPRSTAHRIVTKQAMPHSLQQFQAYLRACEVPEADWPDWEAAWTRAWRHEKNDDVALQSLIRHEQLREAMEKAKSDMGRLTQRVVEQVTVVVDGKEEVVLSRNGTYRRLLPTQRSQPRTARRRPAQASRLLPGRPVQGQLAIPIGEPEAEAPAPF</sequence>
<dbReference type="InterPro" id="IPR001387">
    <property type="entry name" value="Cro/C1-type_HTH"/>
</dbReference>
<reference evidence="3" key="1">
    <citation type="journal article" date="2008" name="Appl. Environ. Microbiol.">
        <title>Characterization of replication and conjugation of Streptomyces circular plasmids pFP1 and pFP11 and their ability to propagate in linear mode with artificially attached telomeres.</title>
        <authorList>
            <person name="Zhang R."/>
            <person name="Zeng A."/>
            <person name="Fang P."/>
            <person name="Qin Z."/>
        </authorList>
    </citation>
    <scope>NUCLEOTIDE SEQUENCE</scope>
    <source>
        <strain evidence="3">FQ1</strain>
        <plasmid evidence="3">pFP1</plasmid>
    </source>
</reference>
<evidence type="ECO:0000259" key="2">
    <source>
        <dbReference type="SMART" id="SM00530"/>
    </source>
</evidence>